<sequence>MVSQPRTRRIRKLTGTVLSAALLVTLLPQTALAGDTWPFKDESAHGANQPSVHGYTSNQIADWSPQTDQDAALLRSRVPLQQRITPFKQTQANPALNPEVQMINVAGDYGNAFIENAPYTNKFAQYHFNFWQYIDYYSYWHGTATAYTPPEYYDDLAQSDWQQKWFEFGMLNIPNPTYTDAAHKNGVMSLAGVFFSNNDRGQQTYKQMIVKDENGNFPVAEKMIEMARYFGYDGYFLNQEEQNPNVAPADVPDYMAFMKALQKGGLYVQWYDSLNTASGANTFARTFNDNNISMLYDKTTKEQVSNSYFFDYGMGNTQINAAVNYLNNLNSSQGTDFDLYDVGFAGLEAGRDRFKSVQGTALSNKLAGGLPRLSLATLGADFVHAGLDEDMNKSWPVSNRSDNKYQWMTNLREQLWWSGPNVNPEHTAVSATNTVSDVYADNRYWPGIASVIAERSVVKDSNFYTDFNTGHGLSYYVNGAESSGDEWSNMSLQDVPVTWQWWQDTTGNQLDVDFDYGPEYDISANSRMNYKQIGGYNGGSSLVVNGALDQENFLRLYKSDLSVKADSKLSIAYNKPSADDASVLSAGLIFQDNPSEVVKVPVADSGKHTAGWVSAELNLGAYAGRDIAAFGLVFTPGQSTIADYQMNIGQLRIHDGSAVLPSAPAGLSIAQALPGTDEMIVKWEMEPDYSKVKQYNVYVNDKFMGGKYDETFYIKKLSSKSGVLKVVAVGADGREGDAATLSFDLNSAVSGVEAESAANGDFLVKWSNPGATEGAVKVTVKSTNWITTPEPVSREMTLPEGTTSALFQDMPVNGDEYTVTVQAGNTDKVSYNGTFIDTVSEPYAESWSWNGNTLNLPMPTTRDWRYLYINEDGKDRTFPVTYFSGDAANRPMIIRGRTTKASLSFTSTAKVVTAVMEDYSGNKSQPLYLKGLHKVTFNGNGGSPAETVVQAVYGEPLNAPAVTKQGYELEGWYNGAEKWDFAGRTVPGELTLTAKWTLQAPEVQIVSEGSLRAGTTQILRAAGQGAGTLSYTWYVDKGAGYGEPVGTGEALTLAELSESMTGYRYKAVVTGEGGLTGEAEYTLQVLPAGEEWITPAFGTDLPPLLETVQGEPLTLVVEPVGDIASIRWEMRGAEAEEWLPVPGVTGAVYRFTPGVENNGTQYRVVLTGKGEGDPGRITGTELTLKVYPAHESPAVQSFTVSANPVTEGNPVTFSVVATATYGELSYRWLKNDLMLESAGGSSLTIGQTQAADAGAYKVEVINTRIIGNRPYVDILKTESIELAVNRQAVTPTTPPAWSGNPAATPSPLPTPSPTAGAQPKAVVISAAELSSPAVNGVVTVQLGQAAAMELPVNAGELLGTSSLRVQGDGIGLVLVPELLGQLAGVLPADQLSGAKLLLKTGLKALDGAVLKTEAGVTLKGKLLEYDLSLSGADGTLRRLEAYPQPVSLSWTAEGFQSKLLGLYRVESDGSLTYLGGVAEDGGLKASLDAKGTYALLEYSKQFSDVPATHWAFDALRELSAKHLIQGVSELAYQPARNMTRAEFVQLTAKALRLSGDGGTAAFADVPEGAWYQQALSGMVQAGLITGRSPGAFQPNAEISREEMTVILMRAYHKQQGSSPAAAGSLSVKDAAEISDWAAGHVAEAAALGLVKGRADGTFAPKAPATRAEAAQMLLNYMK</sequence>
<dbReference type="Gene3D" id="2.60.40.4270">
    <property type="entry name" value="Listeria-Bacteroides repeat domain"/>
    <property type="match status" value="1"/>
</dbReference>
<dbReference type="SMART" id="SM00409">
    <property type="entry name" value="IG"/>
    <property type="match status" value="3"/>
</dbReference>
<dbReference type="InterPro" id="IPR001119">
    <property type="entry name" value="SLH_dom"/>
</dbReference>
<dbReference type="Proteomes" id="UP000711047">
    <property type="component" value="Unassembled WGS sequence"/>
</dbReference>
<organism evidence="6 7">
    <name type="scientific">Paenibacillus tritici</name>
    <dbReference type="NCBI Taxonomy" id="1873425"/>
    <lineage>
        <taxon>Bacteria</taxon>
        <taxon>Bacillati</taxon>
        <taxon>Bacillota</taxon>
        <taxon>Bacilli</taxon>
        <taxon>Bacillales</taxon>
        <taxon>Paenibacillaceae</taxon>
        <taxon>Paenibacillus</taxon>
    </lineage>
</organism>
<dbReference type="PANTHER" id="PTHR13246:SF1">
    <property type="entry name" value="CYTOSOLIC ENDO-BETA-N-ACETYLGLUCOSAMINIDASE"/>
    <property type="match status" value="1"/>
</dbReference>
<comment type="caution">
    <text evidence="6">The sequence shown here is derived from an EMBL/GenBank/DDBJ whole genome shotgun (WGS) entry which is preliminary data.</text>
</comment>
<dbReference type="InterPro" id="IPR013783">
    <property type="entry name" value="Ig-like_fold"/>
</dbReference>
<dbReference type="PANTHER" id="PTHR13246">
    <property type="entry name" value="ENDO BETA N-ACETYLGLUCOSAMINIDASE"/>
    <property type="match status" value="1"/>
</dbReference>
<feature type="chain" id="PRO_5047426127" evidence="3">
    <location>
        <begin position="34"/>
        <end position="1678"/>
    </location>
</feature>
<dbReference type="RefSeq" id="WP_173130049.1">
    <property type="nucleotide sequence ID" value="NZ_JABMKX010000003.1"/>
</dbReference>
<dbReference type="InterPro" id="IPR036179">
    <property type="entry name" value="Ig-like_dom_sf"/>
</dbReference>
<keyword evidence="7" id="KW-1185">Reference proteome</keyword>
<dbReference type="PROSITE" id="PS50835">
    <property type="entry name" value="IG_LIKE"/>
    <property type="match status" value="1"/>
</dbReference>
<proteinExistence type="predicted"/>
<dbReference type="InterPro" id="IPR005201">
    <property type="entry name" value="TIM_ENGase"/>
</dbReference>
<dbReference type="Gene3D" id="3.20.20.80">
    <property type="entry name" value="Glycosidases"/>
    <property type="match status" value="1"/>
</dbReference>
<dbReference type="Pfam" id="PF00395">
    <property type="entry name" value="SLH"/>
    <property type="match status" value="3"/>
</dbReference>
<feature type="domain" description="SLH" evidence="5">
    <location>
        <begin position="1558"/>
        <end position="1621"/>
    </location>
</feature>
<protein>
    <submittedName>
        <fullName evidence="6">S-layer homology domain-containing protein</fullName>
    </submittedName>
</protein>
<evidence type="ECO:0000256" key="3">
    <source>
        <dbReference type="SAM" id="SignalP"/>
    </source>
</evidence>
<evidence type="ECO:0000256" key="2">
    <source>
        <dbReference type="SAM" id="MobiDB-lite"/>
    </source>
</evidence>
<feature type="domain" description="SLH" evidence="5">
    <location>
        <begin position="1624"/>
        <end position="1678"/>
    </location>
</feature>
<dbReference type="Gene3D" id="2.60.40.10">
    <property type="entry name" value="Immunoglobulins"/>
    <property type="match status" value="2"/>
</dbReference>
<dbReference type="SUPFAM" id="SSF48726">
    <property type="entry name" value="Immunoglobulin"/>
    <property type="match status" value="1"/>
</dbReference>
<dbReference type="InterPro" id="IPR032979">
    <property type="entry name" value="ENGase"/>
</dbReference>
<feature type="region of interest" description="Disordered" evidence="2">
    <location>
        <begin position="1291"/>
        <end position="1317"/>
    </location>
</feature>
<dbReference type="PROSITE" id="PS51272">
    <property type="entry name" value="SLH"/>
    <property type="match status" value="3"/>
</dbReference>
<feature type="domain" description="SLH" evidence="5">
    <location>
        <begin position="1498"/>
        <end position="1557"/>
    </location>
</feature>
<reference evidence="6 7" key="1">
    <citation type="submission" date="2020-05" db="EMBL/GenBank/DDBJ databases">
        <title>Paenibacillus glebae, sp. nov., Paenibacillus humi sp. nov., Paenibacillus pedi sp. nov., Paenibacillus terrestris sp. nov. and Paenibacillus terricola sp. nov., isolated from a forest top soil sample.</title>
        <authorList>
            <person name="Qi S."/>
            <person name="Carlier A."/>
            <person name="Cnockaert M."/>
            <person name="Vandamme P."/>
        </authorList>
    </citation>
    <scope>NUCLEOTIDE SEQUENCE [LARGE SCALE GENOMIC DNA]</scope>
    <source>
        <strain evidence="6 7">LMG 29502</strain>
    </source>
</reference>
<dbReference type="Gene3D" id="2.60.120.260">
    <property type="entry name" value="Galactose-binding domain-like"/>
    <property type="match status" value="1"/>
</dbReference>
<gene>
    <name evidence="6" type="ORF">HQN87_07555</name>
</gene>
<keyword evidence="3" id="KW-0732">Signal</keyword>
<evidence type="ECO:0000259" key="4">
    <source>
        <dbReference type="PROSITE" id="PS50835"/>
    </source>
</evidence>
<dbReference type="Pfam" id="PF03644">
    <property type="entry name" value="Glyco_hydro_85"/>
    <property type="match status" value="1"/>
</dbReference>
<name>A0ABX2DM66_9BACL</name>
<evidence type="ECO:0000256" key="1">
    <source>
        <dbReference type="ARBA" id="ARBA00004196"/>
    </source>
</evidence>
<dbReference type="InterPro" id="IPR003599">
    <property type="entry name" value="Ig_sub"/>
</dbReference>
<accession>A0ABX2DM66</accession>
<feature type="signal peptide" evidence="3">
    <location>
        <begin position="1"/>
        <end position="33"/>
    </location>
</feature>
<evidence type="ECO:0000313" key="6">
    <source>
        <dbReference type="EMBL" id="NQX45184.1"/>
    </source>
</evidence>
<evidence type="ECO:0000259" key="5">
    <source>
        <dbReference type="PROSITE" id="PS51272"/>
    </source>
</evidence>
<dbReference type="InterPro" id="IPR007110">
    <property type="entry name" value="Ig-like_dom"/>
</dbReference>
<evidence type="ECO:0000313" key="7">
    <source>
        <dbReference type="Proteomes" id="UP000711047"/>
    </source>
</evidence>
<dbReference type="EMBL" id="JABMKX010000003">
    <property type="protein sequence ID" value="NQX45184.1"/>
    <property type="molecule type" value="Genomic_DNA"/>
</dbReference>
<comment type="subcellular location">
    <subcellularLocation>
        <location evidence="1">Cell envelope</location>
    </subcellularLocation>
</comment>
<feature type="domain" description="Ig-like" evidence="4">
    <location>
        <begin position="1193"/>
        <end position="1262"/>
    </location>
</feature>
<dbReference type="InterPro" id="IPR013378">
    <property type="entry name" value="InlB-like_B-rpt"/>
</dbReference>
<dbReference type="Pfam" id="PF09479">
    <property type="entry name" value="Flg_new"/>
    <property type="match status" value="1"/>
</dbReference>
<dbReference type="InterPro" id="IPR042229">
    <property type="entry name" value="Listeria/Bacterioides_rpt_sf"/>
</dbReference>